<keyword evidence="3" id="KW-1185">Reference proteome</keyword>
<sequence>MTDQTTTPPLGGRGASFAPMLRIRNGVSDINFYKNAFGAVEHFRVNNDDGTVHVAEFDIDGAVFHLHEIYPHADFDPEPHSGVVTVGLFVDDVHGLFDQAIAAGATSLKSVTDYEYGYRQGTLQDPFGHQWILQCRIPVSPEWKG</sequence>
<dbReference type="PANTHER" id="PTHR34109">
    <property type="entry name" value="BNAUNNG04460D PROTEIN-RELATED"/>
    <property type="match status" value="1"/>
</dbReference>
<protein>
    <submittedName>
        <fullName evidence="2">VOC family protein</fullName>
    </submittedName>
</protein>
<comment type="caution">
    <text evidence="2">The sequence shown here is derived from an EMBL/GenBank/DDBJ whole genome shotgun (WGS) entry which is preliminary data.</text>
</comment>
<dbReference type="EMBL" id="JADFFL010000006">
    <property type="protein sequence ID" value="MBE9663388.1"/>
    <property type="molecule type" value="Genomic_DNA"/>
</dbReference>
<dbReference type="Gene3D" id="3.30.720.120">
    <property type="match status" value="1"/>
</dbReference>
<dbReference type="PANTHER" id="PTHR34109:SF1">
    <property type="entry name" value="VOC DOMAIN-CONTAINING PROTEIN"/>
    <property type="match status" value="1"/>
</dbReference>
<evidence type="ECO:0000313" key="3">
    <source>
        <dbReference type="Proteomes" id="UP000622475"/>
    </source>
</evidence>
<dbReference type="PROSITE" id="PS51819">
    <property type="entry name" value="VOC"/>
    <property type="match status" value="1"/>
</dbReference>
<dbReference type="InterPro" id="IPR037523">
    <property type="entry name" value="VOC_core"/>
</dbReference>
<dbReference type="AlphaFoldDB" id="A0A929KZL7"/>
<evidence type="ECO:0000259" key="1">
    <source>
        <dbReference type="PROSITE" id="PS51819"/>
    </source>
</evidence>
<accession>A0A929KZL7</accession>
<evidence type="ECO:0000313" key="2">
    <source>
        <dbReference type="EMBL" id="MBE9663388.1"/>
    </source>
</evidence>
<organism evidence="2 3">
    <name type="scientific">Mucilaginibacter myungsuensis</name>
    <dbReference type="NCBI Taxonomy" id="649104"/>
    <lineage>
        <taxon>Bacteria</taxon>
        <taxon>Pseudomonadati</taxon>
        <taxon>Bacteroidota</taxon>
        <taxon>Sphingobacteriia</taxon>
        <taxon>Sphingobacteriales</taxon>
        <taxon>Sphingobacteriaceae</taxon>
        <taxon>Mucilaginibacter</taxon>
    </lineage>
</organism>
<dbReference type="InterPro" id="IPR004360">
    <property type="entry name" value="Glyas_Fos-R_dOase_dom"/>
</dbReference>
<dbReference type="SUPFAM" id="SSF54593">
    <property type="entry name" value="Glyoxalase/Bleomycin resistance protein/Dihydroxybiphenyl dioxygenase"/>
    <property type="match status" value="1"/>
</dbReference>
<dbReference type="Pfam" id="PF00903">
    <property type="entry name" value="Glyoxalase"/>
    <property type="match status" value="1"/>
</dbReference>
<dbReference type="InterPro" id="IPR029068">
    <property type="entry name" value="Glyas_Bleomycin-R_OHBP_Dase"/>
</dbReference>
<name>A0A929KZL7_9SPHI</name>
<dbReference type="Gene3D" id="3.30.720.110">
    <property type="match status" value="1"/>
</dbReference>
<reference evidence="2" key="1">
    <citation type="submission" date="2020-10" db="EMBL/GenBank/DDBJ databases">
        <title>Mucilaginibacter mali sp. nov., isolated from rhizosphere soil of apple orchard.</title>
        <authorList>
            <person name="Lee J.-S."/>
            <person name="Kim H.S."/>
            <person name="Kim J.-S."/>
        </authorList>
    </citation>
    <scope>NUCLEOTIDE SEQUENCE</scope>
    <source>
        <strain evidence="2">KCTC 22746</strain>
    </source>
</reference>
<feature type="domain" description="VOC" evidence="1">
    <location>
        <begin position="14"/>
        <end position="136"/>
    </location>
</feature>
<gene>
    <name evidence="2" type="ORF">IRJ16_15985</name>
</gene>
<proteinExistence type="predicted"/>
<dbReference type="Proteomes" id="UP000622475">
    <property type="component" value="Unassembled WGS sequence"/>
</dbReference>